<dbReference type="PANTHER" id="PTHR21421">
    <property type="entry name" value="GUSTATORY RECEPTOR"/>
    <property type="match status" value="1"/>
</dbReference>
<keyword evidence="8" id="KW-0807">Transducer</keyword>
<dbReference type="AlphaFoldDB" id="A0AAV7J4F5"/>
<comment type="caution">
    <text evidence="10">The sequence shown here is derived from an EMBL/GenBank/DDBJ whole genome shotgun (WGS) entry which is preliminary data.</text>
</comment>
<evidence type="ECO:0000256" key="4">
    <source>
        <dbReference type="ARBA" id="ARBA00022692"/>
    </source>
</evidence>
<dbReference type="EMBL" id="JAHXZJ010000002">
    <property type="protein sequence ID" value="KAH0564334.1"/>
    <property type="molecule type" value="Genomic_DNA"/>
</dbReference>
<evidence type="ECO:0000313" key="10">
    <source>
        <dbReference type="EMBL" id="KAH0564334.1"/>
    </source>
</evidence>
<feature type="transmembrane region" description="Helical" evidence="9">
    <location>
        <begin position="182"/>
        <end position="204"/>
    </location>
</feature>
<evidence type="ECO:0000256" key="9">
    <source>
        <dbReference type="SAM" id="Phobius"/>
    </source>
</evidence>
<reference evidence="10 11" key="1">
    <citation type="journal article" date="2021" name="J. Hered.">
        <title>A chromosome-level genome assembly of the parasitoid wasp, Cotesia glomerata (Hymenoptera: Braconidae).</title>
        <authorList>
            <person name="Pinto B.J."/>
            <person name="Weis J.J."/>
            <person name="Gamble T."/>
            <person name="Ode P.J."/>
            <person name="Paul R."/>
            <person name="Zaspel J.M."/>
        </authorList>
    </citation>
    <scope>NUCLEOTIDE SEQUENCE [LARGE SCALE GENOMIC DNA]</scope>
    <source>
        <strain evidence="10">CgM1</strain>
    </source>
</reference>
<evidence type="ECO:0000256" key="8">
    <source>
        <dbReference type="PIRNR" id="PIRNR038981"/>
    </source>
</evidence>
<dbReference type="GO" id="GO:0005886">
    <property type="term" value="C:plasma membrane"/>
    <property type="evidence" value="ECO:0007669"/>
    <property type="project" value="UniProtKB-SubCell"/>
</dbReference>
<organism evidence="10 11">
    <name type="scientific">Cotesia glomerata</name>
    <name type="common">Lepidopteran parasitic wasp</name>
    <name type="synonym">Apanteles glomeratus</name>
    <dbReference type="NCBI Taxonomy" id="32391"/>
    <lineage>
        <taxon>Eukaryota</taxon>
        <taxon>Metazoa</taxon>
        <taxon>Ecdysozoa</taxon>
        <taxon>Arthropoda</taxon>
        <taxon>Hexapoda</taxon>
        <taxon>Insecta</taxon>
        <taxon>Pterygota</taxon>
        <taxon>Neoptera</taxon>
        <taxon>Endopterygota</taxon>
        <taxon>Hymenoptera</taxon>
        <taxon>Apocrita</taxon>
        <taxon>Ichneumonoidea</taxon>
        <taxon>Braconidae</taxon>
        <taxon>Microgastrinae</taxon>
        <taxon>Cotesia</taxon>
    </lineage>
</organism>
<feature type="transmembrane region" description="Helical" evidence="9">
    <location>
        <begin position="347"/>
        <end position="368"/>
    </location>
</feature>
<dbReference type="PANTHER" id="PTHR21421:SF29">
    <property type="entry name" value="GUSTATORY RECEPTOR 5A FOR TREHALOSE-RELATED"/>
    <property type="match status" value="1"/>
</dbReference>
<comment type="subcellular location">
    <subcellularLocation>
        <location evidence="1">Cell membrane</location>
        <topology evidence="1">Multi-pass membrane protein</topology>
    </subcellularLocation>
</comment>
<accession>A0AAV7J4F5</accession>
<gene>
    <name evidence="10" type="ORF">KQX54_011462</name>
</gene>
<evidence type="ECO:0000256" key="6">
    <source>
        <dbReference type="ARBA" id="ARBA00023136"/>
    </source>
</evidence>
<keyword evidence="11" id="KW-1185">Reference proteome</keyword>
<evidence type="ECO:0000313" key="11">
    <source>
        <dbReference type="Proteomes" id="UP000826195"/>
    </source>
</evidence>
<evidence type="ECO:0000256" key="3">
    <source>
        <dbReference type="ARBA" id="ARBA00022475"/>
    </source>
</evidence>
<keyword evidence="7 8" id="KW-0675">Receptor</keyword>
<evidence type="ECO:0000256" key="5">
    <source>
        <dbReference type="ARBA" id="ARBA00022989"/>
    </source>
</evidence>
<feature type="transmembrane region" description="Helical" evidence="9">
    <location>
        <begin position="313"/>
        <end position="335"/>
    </location>
</feature>
<comment type="similarity">
    <text evidence="2">Belongs to the insect chemoreceptor superfamily. Gustatory receptor (GR) family. Gr5a subfamily.</text>
</comment>
<dbReference type="GO" id="GO:0007165">
    <property type="term" value="P:signal transduction"/>
    <property type="evidence" value="ECO:0007669"/>
    <property type="project" value="UniProtKB-KW"/>
</dbReference>
<dbReference type="Pfam" id="PF06151">
    <property type="entry name" value="Trehalose_recp"/>
    <property type="match status" value="1"/>
</dbReference>
<evidence type="ECO:0000256" key="2">
    <source>
        <dbReference type="ARBA" id="ARBA00005327"/>
    </source>
</evidence>
<keyword evidence="4 9" id="KW-0812">Transmembrane</keyword>
<dbReference type="GO" id="GO:0033041">
    <property type="term" value="F:sweet taste receptor activity"/>
    <property type="evidence" value="ECO:0007669"/>
    <property type="project" value="TreeGrafter"/>
</dbReference>
<evidence type="ECO:0000256" key="1">
    <source>
        <dbReference type="ARBA" id="ARBA00004651"/>
    </source>
</evidence>
<keyword evidence="5 9" id="KW-1133">Transmembrane helix</keyword>
<dbReference type="PIRSF" id="PIRSF038981">
    <property type="entry name" value="GRP"/>
    <property type="match status" value="1"/>
</dbReference>
<keyword evidence="6 9" id="KW-0472">Membrane</keyword>
<dbReference type="InterPro" id="IPR009318">
    <property type="entry name" value="Gustatory_rcpt"/>
</dbReference>
<protein>
    <recommendedName>
        <fullName evidence="8">Gustatory receptor</fullName>
    </recommendedName>
</protein>
<feature type="transmembrane region" description="Helical" evidence="9">
    <location>
        <begin position="96"/>
        <end position="118"/>
    </location>
</feature>
<proteinExistence type="inferred from homology"/>
<sequence length="455" mass="51686">MIRPADKSGQLALVVAEIKQNYTRSFIPEASHLNPHSIPGIYQKKVKSGKMRNSDCLHVALRPVITLAQCFGLFPVNGIRAPDTSGLTFTWRSLKILYCLLALFISMSMTICSFIRIISTKFHTAKMTTLVFSVSSCLTNIIFLKLARKWPEFAASWEKVEQEIKVRYRQPPKYSLIKRFKIVTVIIITLAFCEHALSLASGYISARECAALRGNTDVTAVYFSTQFPQVFTRIPYALWKGIVVQFTQILTTFSWNFMDLFLILMCTALTHHFHQLNERLNNVKNKTMPEWWWAEARSDYNSLANLTRQVDSYVADIVLLSFGTDLYFICLQLMYSFDRMTSLMRTIYLCYSFGFLLGRTTAVSLTAASVHDESLLPAPILYGVHASSYSTEVVRFLTQVTTDNIGLTGMKFFSITRSFVLTVAGTIVTYELVLVQFNNVQQTSPLNMTNVCEVK</sequence>
<feature type="transmembrane region" description="Helical" evidence="9">
    <location>
        <begin position="419"/>
        <end position="437"/>
    </location>
</feature>
<dbReference type="Proteomes" id="UP000826195">
    <property type="component" value="Unassembled WGS sequence"/>
</dbReference>
<evidence type="ECO:0000256" key="7">
    <source>
        <dbReference type="ARBA" id="ARBA00023170"/>
    </source>
</evidence>
<feature type="transmembrane region" description="Helical" evidence="9">
    <location>
        <begin position="130"/>
        <end position="147"/>
    </location>
</feature>
<keyword evidence="3" id="KW-1003">Cell membrane</keyword>
<name>A0AAV7J4F5_COTGL</name>
<comment type="function">
    <text evidence="8">Plays a role in the sugar gustatory response.</text>
</comment>